<organism evidence="3 4">
    <name type="scientific">Kutzneria viridogrisea</name>
    <dbReference type="NCBI Taxonomy" id="47990"/>
    <lineage>
        <taxon>Bacteria</taxon>
        <taxon>Bacillati</taxon>
        <taxon>Actinomycetota</taxon>
        <taxon>Actinomycetes</taxon>
        <taxon>Pseudonocardiales</taxon>
        <taxon>Pseudonocardiaceae</taxon>
        <taxon>Kutzneria</taxon>
    </lineage>
</organism>
<proteinExistence type="predicted"/>
<evidence type="ECO:0000256" key="1">
    <source>
        <dbReference type="SAM" id="MobiDB-lite"/>
    </source>
</evidence>
<dbReference type="RefSeq" id="WP_025356820.1">
    <property type="nucleotide sequence ID" value="NZ_BAAABQ010000030.1"/>
</dbReference>
<evidence type="ECO:0000259" key="2">
    <source>
        <dbReference type="Pfam" id="PF26450"/>
    </source>
</evidence>
<dbReference type="Proteomes" id="UP000517916">
    <property type="component" value="Unassembled WGS sequence"/>
</dbReference>
<evidence type="ECO:0000313" key="4">
    <source>
        <dbReference type="Proteomes" id="UP000517916"/>
    </source>
</evidence>
<sequence length="103" mass="11072">MRSSSSALPLPEYDSLALSELAVKIQCLTAHELHQLLGYEWVHKQREDFIGLLTARLKELASGVAPSGTPVVFIPEQATSPENDPDATVSRDTEGTAGPCPTL</sequence>
<gene>
    <name evidence="3" type="ORF">BC739_005299</name>
</gene>
<feature type="domain" description="DUF8129" evidence="2">
    <location>
        <begin position="8"/>
        <end position="61"/>
    </location>
</feature>
<evidence type="ECO:0000313" key="3">
    <source>
        <dbReference type="EMBL" id="MBA8928082.1"/>
    </source>
</evidence>
<protein>
    <recommendedName>
        <fullName evidence="2">DUF8129 domain-containing protein</fullName>
    </recommendedName>
</protein>
<dbReference type="Pfam" id="PF26450">
    <property type="entry name" value="DUF8129"/>
    <property type="match status" value="1"/>
</dbReference>
<accession>A0ABR6BMG2</accession>
<dbReference type="InterPro" id="IPR058442">
    <property type="entry name" value="DUF8129"/>
</dbReference>
<dbReference type="EMBL" id="JACJID010000004">
    <property type="protein sequence ID" value="MBA8928082.1"/>
    <property type="molecule type" value="Genomic_DNA"/>
</dbReference>
<keyword evidence="4" id="KW-1185">Reference proteome</keyword>
<reference evidence="3 4" key="1">
    <citation type="submission" date="2020-08" db="EMBL/GenBank/DDBJ databases">
        <title>Genomic Encyclopedia of Archaeal and Bacterial Type Strains, Phase II (KMG-II): from individual species to whole genera.</title>
        <authorList>
            <person name="Goeker M."/>
        </authorList>
    </citation>
    <scope>NUCLEOTIDE SEQUENCE [LARGE SCALE GENOMIC DNA]</scope>
    <source>
        <strain evidence="3 4">DSM 43850</strain>
    </source>
</reference>
<name>A0ABR6BMG2_9PSEU</name>
<feature type="region of interest" description="Disordered" evidence="1">
    <location>
        <begin position="75"/>
        <end position="103"/>
    </location>
</feature>
<comment type="caution">
    <text evidence="3">The sequence shown here is derived from an EMBL/GenBank/DDBJ whole genome shotgun (WGS) entry which is preliminary data.</text>
</comment>